<dbReference type="Gene3D" id="3.40.630.30">
    <property type="match status" value="1"/>
</dbReference>
<dbReference type="Pfam" id="PF13508">
    <property type="entry name" value="Acetyltransf_7"/>
    <property type="match status" value="1"/>
</dbReference>
<dbReference type="InterPro" id="IPR000182">
    <property type="entry name" value="GNAT_dom"/>
</dbReference>
<reference evidence="2 3" key="1">
    <citation type="submission" date="2020-04" db="EMBL/GenBank/DDBJ databases">
        <title>Sphingobium sp. AR-3-1 isolated from Arctic soil.</title>
        <authorList>
            <person name="Dahal R.H."/>
            <person name="Chaudhary D.K."/>
        </authorList>
    </citation>
    <scope>NUCLEOTIDE SEQUENCE [LARGE SCALE GENOMIC DNA]</scope>
    <source>
        <strain evidence="2 3">AR-3-1</strain>
    </source>
</reference>
<dbReference type="InterPro" id="IPR016181">
    <property type="entry name" value="Acyl_CoA_acyltransferase"/>
</dbReference>
<dbReference type="GO" id="GO:0016747">
    <property type="term" value="F:acyltransferase activity, transferring groups other than amino-acyl groups"/>
    <property type="evidence" value="ECO:0007669"/>
    <property type="project" value="InterPro"/>
</dbReference>
<sequence>MITAIPVIDALTEALSAANLPIGDLAEPGRSFYQMGDDDGGTIGFGGLEGEGAHRLMRSLVLLPHRRGSGYGQALVAMLEDRARMEGVAHLHLLTTTAAAFFAAQGYQTADRASAPASIAASQEFTSLCPASASYMTRAIA</sequence>
<dbReference type="SUPFAM" id="SSF55729">
    <property type="entry name" value="Acyl-CoA N-acyltransferases (Nat)"/>
    <property type="match status" value="1"/>
</dbReference>
<dbReference type="EMBL" id="JABBFV010000006">
    <property type="protein sequence ID" value="NML10588.1"/>
    <property type="molecule type" value="Genomic_DNA"/>
</dbReference>
<evidence type="ECO:0000259" key="1">
    <source>
        <dbReference type="PROSITE" id="PS51186"/>
    </source>
</evidence>
<keyword evidence="2" id="KW-0808">Transferase</keyword>
<dbReference type="AlphaFoldDB" id="A0A7X9WVY7"/>
<comment type="caution">
    <text evidence="2">The sequence shown here is derived from an EMBL/GenBank/DDBJ whole genome shotgun (WGS) entry which is preliminary data.</text>
</comment>
<dbReference type="NCBIfam" id="NF040501">
    <property type="entry name" value="resist_ArsN2"/>
    <property type="match status" value="1"/>
</dbReference>
<feature type="domain" description="N-acetyltransferase" evidence="1">
    <location>
        <begin position="1"/>
        <end position="141"/>
    </location>
</feature>
<keyword evidence="3" id="KW-1185">Reference proteome</keyword>
<proteinExistence type="predicted"/>
<accession>A0A7X9WVY7</accession>
<evidence type="ECO:0000313" key="2">
    <source>
        <dbReference type="EMBL" id="NML10588.1"/>
    </source>
</evidence>
<dbReference type="PROSITE" id="PS51186">
    <property type="entry name" value="GNAT"/>
    <property type="match status" value="1"/>
</dbReference>
<organism evidence="2 3">
    <name type="scientific">Sphingobium psychrophilum</name>
    <dbReference type="NCBI Taxonomy" id="2728834"/>
    <lineage>
        <taxon>Bacteria</taxon>
        <taxon>Pseudomonadati</taxon>
        <taxon>Pseudomonadota</taxon>
        <taxon>Alphaproteobacteria</taxon>
        <taxon>Sphingomonadales</taxon>
        <taxon>Sphingomonadaceae</taxon>
        <taxon>Sphingobium</taxon>
    </lineage>
</organism>
<protein>
    <submittedName>
        <fullName evidence="2">GNAT family N-acetyltransferase</fullName>
    </submittedName>
</protein>
<evidence type="ECO:0000313" key="3">
    <source>
        <dbReference type="Proteomes" id="UP000519023"/>
    </source>
</evidence>
<gene>
    <name evidence="2" type="ORF">HHL08_10575</name>
</gene>
<name>A0A7X9WVY7_9SPHN</name>
<dbReference type="CDD" id="cd04301">
    <property type="entry name" value="NAT_SF"/>
    <property type="match status" value="1"/>
</dbReference>
<dbReference type="RefSeq" id="WP_169572993.1">
    <property type="nucleotide sequence ID" value="NZ_JABBFV010000006.1"/>
</dbReference>
<dbReference type="Proteomes" id="UP000519023">
    <property type="component" value="Unassembled WGS sequence"/>
</dbReference>